<dbReference type="EMBL" id="OU015569">
    <property type="protein sequence ID" value="CAG5098838.1"/>
    <property type="molecule type" value="Genomic_DNA"/>
</dbReference>
<dbReference type="PANTHER" id="PTHR11453">
    <property type="entry name" value="ANION EXCHANGE PROTEIN"/>
    <property type="match status" value="1"/>
</dbReference>
<evidence type="ECO:0000256" key="5">
    <source>
        <dbReference type="ARBA" id="ARBA00022692"/>
    </source>
</evidence>
<keyword evidence="3" id="KW-0813">Transport</keyword>
<evidence type="ECO:0000256" key="7">
    <source>
        <dbReference type="ARBA" id="ARBA00023065"/>
    </source>
</evidence>
<evidence type="ECO:0000313" key="13">
    <source>
        <dbReference type="EMBL" id="CAG5098838.1"/>
    </source>
</evidence>
<proteinExistence type="inferred from homology"/>
<dbReference type="InterPro" id="IPR003020">
    <property type="entry name" value="HCO3_transpt_euk"/>
</dbReference>
<evidence type="ECO:0000256" key="1">
    <source>
        <dbReference type="ARBA" id="ARBA00004651"/>
    </source>
</evidence>
<dbReference type="InterPro" id="IPR016152">
    <property type="entry name" value="PTrfase/Anion_transptr"/>
</dbReference>
<evidence type="ECO:0000259" key="12">
    <source>
        <dbReference type="Pfam" id="PF07565"/>
    </source>
</evidence>
<feature type="compositionally biased region" description="Basic and acidic residues" evidence="9">
    <location>
        <begin position="102"/>
        <end position="111"/>
    </location>
</feature>
<feature type="transmembrane region" description="Helical" evidence="10">
    <location>
        <begin position="551"/>
        <end position="572"/>
    </location>
</feature>
<dbReference type="InterPro" id="IPR013769">
    <property type="entry name" value="Band3_cytoplasmic_dom"/>
</dbReference>
<dbReference type="Proteomes" id="UP001158576">
    <property type="component" value="Chromosome XSR"/>
</dbReference>
<evidence type="ECO:0000256" key="9">
    <source>
        <dbReference type="SAM" id="MobiDB-lite"/>
    </source>
</evidence>
<reference evidence="13 14" key="1">
    <citation type="submission" date="2021-04" db="EMBL/GenBank/DDBJ databases">
        <authorList>
            <person name="Bliznina A."/>
        </authorList>
    </citation>
    <scope>NUCLEOTIDE SEQUENCE [LARGE SCALE GENOMIC DNA]</scope>
</reference>
<name>A0ABN7SIZ9_OIKDI</name>
<keyword evidence="8 10" id="KW-0472">Membrane</keyword>
<keyword evidence="14" id="KW-1185">Reference proteome</keyword>
<dbReference type="PANTHER" id="PTHR11453:SF47">
    <property type="entry name" value="ANION EXCHANGE PROTEIN"/>
    <property type="match status" value="1"/>
</dbReference>
<evidence type="ECO:0000313" key="14">
    <source>
        <dbReference type="Proteomes" id="UP001158576"/>
    </source>
</evidence>
<dbReference type="PRINTS" id="PR01231">
    <property type="entry name" value="HCO3TRNSPORT"/>
</dbReference>
<comment type="similarity">
    <text evidence="2">Belongs to the anion exchanger (TC 2.A.31) family.</text>
</comment>
<dbReference type="Gene3D" id="1.10.287.570">
    <property type="entry name" value="Helical hairpin bin"/>
    <property type="match status" value="1"/>
</dbReference>
<evidence type="ECO:0000256" key="3">
    <source>
        <dbReference type="ARBA" id="ARBA00022448"/>
    </source>
</evidence>
<accession>A0ABN7SIZ9</accession>
<feature type="transmembrane region" description="Helical" evidence="10">
    <location>
        <begin position="708"/>
        <end position="727"/>
    </location>
</feature>
<keyword evidence="6 10" id="KW-1133">Transmembrane helix</keyword>
<feature type="transmembrane region" description="Helical" evidence="10">
    <location>
        <begin position="812"/>
        <end position="831"/>
    </location>
</feature>
<feature type="compositionally biased region" description="Basic and acidic residues" evidence="9">
    <location>
        <begin position="50"/>
        <end position="67"/>
    </location>
</feature>
<feature type="transmembrane region" description="Helical" evidence="10">
    <location>
        <begin position="642"/>
        <end position="661"/>
    </location>
</feature>
<protein>
    <submittedName>
        <fullName evidence="13">Oidioi.mRNA.OKI2018_I69.XSR.g16023.t1.cds</fullName>
    </submittedName>
</protein>
<evidence type="ECO:0000259" key="11">
    <source>
        <dbReference type="Pfam" id="PF00955"/>
    </source>
</evidence>
<feature type="domain" description="Bicarbonate transporter-like transmembrane" evidence="11">
    <location>
        <begin position="523"/>
        <end position="635"/>
    </location>
</feature>
<dbReference type="SUPFAM" id="SSF55804">
    <property type="entry name" value="Phoshotransferase/anion transport protein"/>
    <property type="match status" value="1"/>
</dbReference>
<keyword evidence="7" id="KW-0406">Ion transport</keyword>
<keyword evidence="4" id="KW-1003">Cell membrane</keyword>
<dbReference type="Pfam" id="PF07565">
    <property type="entry name" value="Band_3_cyto"/>
    <property type="match status" value="1"/>
</dbReference>
<sequence>MSRADRNSVFSFGEEDGPDEERTTPALPDFGAPPVSHDRADYSEPALGQHHSDEEDRQHHRQIDGYNHRSTTVINTKRKDKRKRHSKKHSGAKTRQHRLNRKTGDQIDDTRGIQIQPAIPPTISEEVGESLTQADRDDIKSHRFDDVPGIRRHIITKTRNRTVKLNKVGPLPSVSSLPSTRRSSGVDFEVGKVVPAPIHHEVFVELDELVVGKDNELQWKEKARWIKFEEDVEENEVWSEPLIASLTFQSLWEVRKGIEKGVCLLDLDAKSLPQIAAKVVNAMMNEDLIRQSDSIPVMNAILLKHSKQHIKENYKDWSHIFSDLIKPEEDDNELPVPKNLYDNLYDAVERVEEDQDRSPTFTRKLPKIMSKIASNAESTSVLVGQVGFLQHPVMAFVRLRHAIDLGDALSLPIPVRFVFILLGPEDKMDYHEVGRSISTLMSNASFHDAAYEAESKTDLLKSIRMFLDDSIVLPPGQIEEKGLLKSIEKYQAAVIKRKRIVEFQKELEEKGETVNPLFRTGKFWGAMVNDIKRRYPLYLSDIKDGINSHCFISALFVYFALLSPAVSFGGLLEEKTDSFLGVSETVIGSAAGGLFCSIFLGQPLLIVGITGPNVVFEEALYSLCQSNEYNFLALRWRRIGDFGVPIALIIVACAQLGSTVYTPKLTVPDALSEGIVPTDRNLRIQYGGDLLGGWLINPMGTDDHPIRGVEIGIALPFAILCYILIFVESQLAEMIISGPDRKLKKGVSYHLDIFVIGTMNGLLSVFGCPWLCAASVRTLTHVNAVTITGGFDGAKLAPGERPIIIGAYEQRVSGFISSLLLFGTVLLGRILKEVPTAVLFGIFLYMGVVSLVGVQFIDRIVLFFMPSKYHPDYRYIRIVRPLRVHLFTLIQVVLTGVLWGVKSSPLAIAFPFFLVLCVPIRNYLLPKIFTKKELHELDNETLDDVYDHDNAYGEAHAAY</sequence>
<dbReference type="Gene3D" id="3.40.930.10">
    <property type="entry name" value="Mannitol-specific EII, Chain A"/>
    <property type="match status" value="1"/>
</dbReference>
<feature type="transmembrane region" description="Helical" evidence="10">
    <location>
        <begin position="837"/>
        <end position="861"/>
    </location>
</feature>
<gene>
    <name evidence="13" type="ORF">OKIOD_LOCUS7581</name>
</gene>
<dbReference type="InterPro" id="IPR011531">
    <property type="entry name" value="HCO3_transpt-like_TM_dom"/>
</dbReference>
<evidence type="ECO:0000256" key="4">
    <source>
        <dbReference type="ARBA" id="ARBA00022475"/>
    </source>
</evidence>
<evidence type="ECO:0000256" key="2">
    <source>
        <dbReference type="ARBA" id="ARBA00010993"/>
    </source>
</evidence>
<feature type="transmembrane region" description="Helical" evidence="10">
    <location>
        <begin position="882"/>
        <end position="900"/>
    </location>
</feature>
<feature type="transmembrane region" description="Helical" evidence="10">
    <location>
        <begin position="906"/>
        <end position="924"/>
    </location>
</feature>
<evidence type="ECO:0000256" key="6">
    <source>
        <dbReference type="ARBA" id="ARBA00022989"/>
    </source>
</evidence>
<feature type="compositionally biased region" description="Basic residues" evidence="9">
    <location>
        <begin position="76"/>
        <end position="101"/>
    </location>
</feature>
<comment type="subcellular location">
    <subcellularLocation>
        <location evidence="1">Cell membrane</location>
        <topology evidence="1">Multi-pass membrane protein</topology>
    </subcellularLocation>
</comment>
<keyword evidence="5 10" id="KW-0812">Transmembrane</keyword>
<evidence type="ECO:0000256" key="8">
    <source>
        <dbReference type="ARBA" id="ARBA00023136"/>
    </source>
</evidence>
<feature type="domain" description="Bicarbonate transporter-like transmembrane" evidence="11">
    <location>
        <begin position="638"/>
        <end position="940"/>
    </location>
</feature>
<feature type="region of interest" description="Disordered" evidence="9">
    <location>
        <begin position="1"/>
        <end position="133"/>
    </location>
</feature>
<organism evidence="13 14">
    <name type="scientific">Oikopleura dioica</name>
    <name type="common">Tunicate</name>
    <dbReference type="NCBI Taxonomy" id="34765"/>
    <lineage>
        <taxon>Eukaryota</taxon>
        <taxon>Metazoa</taxon>
        <taxon>Chordata</taxon>
        <taxon>Tunicata</taxon>
        <taxon>Appendicularia</taxon>
        <taxon>Copelata</taxon>
        <taxon>Oikopleuridae</taxon>
        <taxon>Oikopleura</taxon>
    </lineage>
</organism>
<dbReference type="Pfam" id="PF00955">
    <property type="entry name" value="HCO3_cotransp"/>
    <property type="match status" value="2"/>
</dbReference>
<feature type="domain" description="Band 3 cytoplasmic" evidence="12">
    <location>
        <begin position="200"/>
        <end position="479"/>
    </location>
</feature>
<evidence type="ECO:0000256" key="10">
    <source>
        <dbReference type="SAM" id="Phobius"/>
    </source>
</evidence>